<name>A0A2P6SCR7_ROSCH</name>
<organism evidence="1 2">
    <name type="scientific">Rosa chinensis</name>
    <name type="common">China rose</name>
    <dbReference type="NCBI Taxonomy" id="74649"/>
    <lineage>
        <taxon>Eukaryota</taxon>
        <taxon>Viridiplantae</taxon>
        <taxon>Streptophyta</taxon>
        <taxon>Embryophyta</taxon>
        <taxon>Tracheophyta</taxon>
        <taxon>Spermatophyta</taxon>
        <taxon>Magnoliopsida</taxon>
        <taxon>eudicotyledons</taxon>
        <taxon>Gunneridae</taxon>
        <taxon>Pentapetalae</taxon>
        <taxon>rosids</taxon>
        <taxon>fabids</taxon>
        <taxon>Rosales</taxon>
        <taxon>Rosaceae</taxon>
        <taxon>Rosoideae</taxon>
        <taxon>Rosoideae incertae sedis</taxon>
        <taxon>Rosa</taxon>
    </lineage>
</organism>
<dbReference type="Gramene" id="PRQ56457">
    <property type="protein sequence ID" value="PRQ56457"/>
    <property type="gene ID" value="RchiOBHm_Chr1g0336631"/>
</dbReference>
<dbReference type="EMBL" id="PDCK01000039">
    <property type="protein sequence ID" value="PRQ56457.1"/>
    <property type="molecule type" value="Genomic_DNA"/>
</dbReference>
<keyword evidence="2" id="KW-1185">Reference proteome</keyword>
<protein>
    <submittedName>
        <fullName evidence="1">Uncharacterized protein</fullName>
    </submittedName>
</protein>
<proteinExistence type="predicted"/>
<reference evidence="1 2" key="1">
    <citation type="journal article" date="2018" name="Nat. Genet.">
        <title>The Rosa genome provides new insights in the design of modern roses.</title>
        <authorList>
            <person name="Bendahmane M."/>
        </authorList>
    </citation>
    <scope>NUCLEOTIDE SEQUENCE [LARGE SCALE GENOMIC DNA]</scope>
    <source>
        <strain evidence="2">cv. Old Blush</strain>
    </source>
</reference>
<gene>
    <name evidence="1" type="ORF">RchiOBHm_Chr1g0336631</name>
</gene>
<evidence type="ECO:0000313" key="2">
    <source>
        <dbReference type="Proteomes" id="UP000238479"/>
    </source>
</evidence>
<comment type="caution">
    <text evidence="1">The sequence shown here is derived from an EMBL/GenBank/DDBJ whole genome shotgun (WGS) entry which is preliminary data.</text>
</comment>
<dbReference type="Proteomes" id="UP000238479">
    <property type="component" value="Chromosome 1"/>
</dbReference>
<sequence length="55" mass="6274">MSEYRCIATCEQSDIDSPQLTVEESVYTHYSAWLCLPSQIARITRTGSPFKFIIS</sequence>
<accession>A0A2P6SCR7</accession>
<evidence type="ECO:0000313" key="1">
    <source>
        <dbReference type="EMBL" id="PRQ56457.1"/>
    </source>
</evidence>
<dbReference type="AlphaFoldDB" id="A0A2P6SCR7"/>